<dbReference type="AlphaFoldDB" id="R4K6Y0"/>
<dbReference type="HOGENOM" id="CLU_026974_0_0_9"/>
<feature type="signal peptide" evidence="2">
    <location>
        <begin position="1"/>
        <end position="26"/>
    </location>
</feature>
<dbReference type="InterPro" id="IPR026045">
    <property type="entry name" value="Ferric-bd"/>
</dbReference>
<evidence type="ECO:0000313" key="4">
    <source>
        <dbReference type="Proteomes" id="UP000013523"/>
    </source>
</evidence>
<dbReference type="PANTHER" id="PTHR30006:SF2">
    <property type="entry name" value="ABC TRANSPORTER SUBSTRATE-BINDING PROTEIN"/>
    <property type="match status" value="1"/>
</dbReference>
<dbReference type="PANTHER" id="PTHR30006">
    <property type="entry name" value="THIAMINE-BINDING PERIPLASMIC PROTEIN-RELATED"/>
    <property type="match status" value="1"/>
</dbReference>
<evidence type="ECO:0000256" key="2">
    <source>
        <dbReference type="SAM" id="SignalP"/>
    </source>
</evidence>
<evidence type="ECO:0000313" key="3">
    <source>
        <dbReference type="EMBL" id="AGK96279.1"/>
    </source>
</evidence>
<evidence type="ECO:0000256" key="1">
    <source>
        <dbReference type="ARBA" id="ARBA00022729"/>
    </source>
</evidence>
<dbReference type="GO" id="GO:0030975">
    <property type="term" value="F:thiamine binding"/>
    <property type="evidence" value="ECO:0007669"/>
    <property type="project" value="TreeGrafter"/>
</dbReference>
<dbReference type="PATRIC" id="fig|86416.3.peg.1292"/>
<dbReference type="GO" id="GO:0015888">
    <property type="term" value="P:thiamine transport"/>
    <property type="evidence" value="ECO:0007669"/>
    <property type="project" value="TreeGrafter"/>
</dbReference>
<dbReference type="GO" id="GO:0030976">
    <property type="term" value="F:thiamine pyrophosphate binding"/>
    <property type="evidence" value="ECO:0007669"/>
    <property type="project" value="TreeGrafter"/>
</dbReference>
<protein>
    <submittedName>
        <fullName evidence="3">ABC-type Fe3+ transport system, periplasmic component</fullName>
    </submittedName>
</protein>
<dbReference type="GO" id="GO:0030288">
    <property type="term" value="C:outer membrane-bounded periplasmic space"/>
    <property type="evidence" value="ECO:0007669"/>
    <property type="project" value="TreeGrafter"/>
</dbReference>
<dbReference type="RefSeq" id="WP_015614602.1">
    <property type="nucleotide sequence ID" value="NC_021182.1"/>
</dbReference>
<proteinExistence type="predicted"/>
<dbReference type="PIRSF" id="PIRSF002825">
    <property type="entry name" value="CfbpA"/>
    <property type="match status" value="1"/>
</dbReference>
<dbReference type="Proteomes" id="UP000013523">
    <property type="component" value="Chromosome"/>
</dbReference>
<name>R4K6Y0_CLOPA</name>
<sequence length="357" mass="38833">MKSKRLKSIIVMGTLSFLILTMSACGKQNTASASNSNSASSPSKKQLVLYSAQGYDKAVAEAFQKKTGINVKLVDDSTGMITAKMEAERSNPHWDVAWFDGNATMQAIDNEQMLLHDWTPSDMQNFTDLGKSLIPSNKSYFPVTVTAAAAIGVNTKLMKPADYPKDWKDLTDSKFKNGIAMNDPSTSGPTYPYVSGMLQSMGDTQGKNFYQNLKTNGLKVFPTNDNTLKALVSGQVKVITIQNSALINAKKSGDPVDIIYPSSGVFTLPGVISINKNAPDMDAAKQFVEYCLSPEGQSVMLDPKNGGGDSYFNPVIKGVQANKEALTTDVKWITTDPIAAAKNEKDIKKWFHDNILQ</sequence>
<dbReference type="Pfam" id="PF13416">
    <property type="entry name" value="SBP_bac_8"/>
    <property type="match status" value="1"/>
</dbReference>
<dbReference type="InterPro" id="IPR006059">
    <property type="entry name" value="SBP"/>
</dbReference>
<dbReference type="SUPFAM" id="SSF53850">
    <property type="entry name" value="Periplasmic binding protein-like II"/>
    <property type="match status" value="1"/>
</dbReference>
<accession>R4K6Y0</accession>
<reference evidence="3 4" key="1">
    <citation type="submission" date="2012-01" db="EMBL/GenBank/DDBJ databases">
        <title>Complete sequence of chromosome of Clostridium pasteurianum BC1.</title>
        <authorList>
            <consortium name="US DOE Joint Genome Institute"/>
            <person name="Lucas S."/>
            <person name="Han J."/>
            <person name="Lapidus A."/>
            <person name="Cheng J.-F."/>
            <person name="Goodwin L."/>
            <person name="Pitluck S."/>
            <person name="Peters L."/>
            <person name="Mikhailova N."/>
            <person name="Teshima H."/>
            <person name="Detter J.C."/>
            <person name="Han C."/>
            <person name="Tapia R."/>
            <person name="Land M."/>
            <person name="Hauser L."/>
            <person name="Kyrpides N."/>
            <person name="Ivanova N."/>
            <person name="Pagani I."/>
            <person name="Dunn J."/>
            <person name="Taghavi S."/>
            <person name="Francis A."/>
            <person name="van der Lelie D."/>
            <person name="Woyke T."/>
        </authorList>
    </citation>
    <scope>NUCLEOTIDE SEQUENCE [LARGE SCALE GENOMIC DNA]</scope>
    <source>
        <strain evidence="3 4">BC1</strain>
    </source>
</reference>
<gene>
    <name evidence="3" type="ORF">Clopa_1292</name>
</gene>
<dbReference type="eggNOG" id="COG1840">
    <property type="taxonomic scope" value="Bacteria"/>
</dbReference>
<feature type="chain" id="PRO_5038725691" evidence="2">
    <location>
        <begin position="27"/>
        <end position="357"/>
    </location>
</feature>
<keyword evidence="4" id="KW-1185">Reference proteome</keyword>
<dbReference type="PROSITE" id="PS51257">
    <property type="entry name" value="PROKAR_LIPOPROTEIN"/>
    <property type="match status" value="1"/>
</dbReference>
<organism evidence="3 4">
    <name type="scientific">Clostridium pasteurianum BC1</name>
    <dbReference type="NCBI Taxonomy" id="86416"/>
    <lineage>
        <taxon>Bacteria</taxon>
        <taxon>Bacillati</taxon>
        <taxon>Bacillota</taxon>
        <taxon>Clostridia</taxon>
        <taxon>Eubacteriales</taxon>
        <taxon>Clostridiaceae</taxon>
        <taxon>Clostridium</taxon>
    </lineage>
</organism>
<dbReference type="Gene3D" id="3.40.190.10">
    <property type="entry name" value="Periplasmic binding protein-like II"/>
    <property type="match status" value="2"/>
</dbReference>
<dbReference type="EMBL" id="CP003261">
    <property type="protein sequence ID" value="AGK96279.1"/>
    <property type="molecule type" value="Genomic_DNA"/>
</dbReference>
<dbReference type="STRING" id="86416.Clopa_1292"/>
<dbReference type="KEGG" id="cpas:Clopa_1292"/>
<keyword evidence="1 2" id="KW-0732">Signal</keyword>
<dbReference type="OrthoDB" id="179400at2"/>